<evidence type="ECO:0000256" key="1">
    <source>
        <dbReference type="ARBA" id="ARBA00010761"/>
    </source>
</evidence>
<dbReference type="GO" id="GO:0003723">
    <property type="term" value="F:RNA binding"/>
    <property type="evidence" value="ECO:0007669"/>
    <property type="project" value="InterPro"/>
</dbReference>
<geneLocation type="mitochondrion" evidence="5"/>
<keyword evidence="4" id="KW-1133">Transmembrane helix</keyword>
<keyword evidence="4" id="KW-0812">Transmembrane</keyword>
<reference evidence="5" key="2">
    <citation type="submission" date="2016-06" db="EMBL/GenBank/DDBJ databases">
        <title>Genomic and phylogenetic analysis of Gastroclonium compressum supports its reinstatement to Coeloseira (Champiaceae, Rhodophyta).</title>
        <authorList>
            <person name="Kilpatrick Z."/>
            <person name="Hughey J.R."/>
        </authorList>
    </citation>
    <scope>NUCLEOTIDE SEQUENCE</scope>
</reference>
<dbReference type="Gene3D" id="3.30.1140.32">
    <property type="entry name" value="Ribosomal protein S3, C-terminal domain"/>
    <property type="match status" value="1"/>
</dbReference>
<gene>
    <name evidence="5" type="primary">rps3</name>
</gene>
<comment type="similarity">
    <text evidence="1">Belongs to the universal ribosomal protein uS3 family.</text>
</comment>
<accession>A0A173FZP4</accession>
<dbReference type="SUPFAM" id="SSF54814">
    <property type="entry name" value="Prokaryotic type KH domain (KH-domain type II)"/>
    <property type="match status" value="1"/>
</dbReference>
<keyword evidence="2 5" id="KW-0689">Ribosomal protein</keyword>
<keyword evidence="5" id="KW-0496">Mitochondrion</keyword>
<dbReference type="GO" id="GO:1990904">
    <property type="term" value="C:ribonucleoprotein complex"/>
    <property type="evidence" value="ECO:0007669"/>
    <property type="project" value="UniProtKB-KW"/>
</dbReference>
<keyword evidence="4" id="KW-0472">Membrane</keyword>
<dbReference type="InterPro" id="IPR009019">
    <property type="entry name" value="KH_sf_prok-type"/>
</dbReference>
<protein>
    <submittedName>
        <fullName evidence="5">Ribosomal protein S3</fullName>
    </submittedName>
</protein>
<name>A0A173FZP4_GASCM</name>
<keyword evidence="3" id="KW-0687">Ribonucleoprotein</keyword>
<dbReference type="SUPFAM" id="SSF54821">
    <property type="entry name" value="Ribosomal protein S3 C-terminal domain"/>
    <property type="match status" value="1"/>
</dbReference>
<reference evidence="5" key="1">
    <citation type="submission" date="2015-11" db="EMBL/GenBank/DDBJ databases">
        <authorList>
            <person name="Zhang Y."/>
            <person name="Guo Z."/>
        </authorList>
    </citation>
    <scope>NUCLEOTIDE SEQUENCE</scope>
</reference>
<proteinExistence type="inferred from homology"/>
<dbReference type="EMBL" id="KU053956">
    <property type="protein sequence ID" value="ANH09497.1"/>
    <property type="molecule type" value="Genomic_DNA"/>
</dbReference>
<dbReference type="AlphaFoldDB" id="A0A173FZP4"/>
<evidence type="ECO:0000256" key="4">
    <source>
        <dbReference type="SAM" id="Phobius"/>
    </source>
</evidence>
<organism evidence="5">
    <name type="scientific">Gastroclonium compressum</name>
    <name type="common">Red alga</name>
    <name type="synonym">Coeloseira compressa</name>
    <dbReference type="NCBI Taxonomy" id="1852973"/>
    <lineage>
        <taxon>Eukaryota</taxon>
        <taxon>Rhodophyta</taxon>
        <taxon>Florideophyceae</taxon>
        <taxon>Rhodymeniophycidae</taxon>
        <taxon>Rhodymeniales</taxon>
        <taxon>Champiaceae</taxon>
        <taxon>Coeloseira</taxon>
    </lineage>
</organism>
<dbReference type="InterPro" id="IPR036419">
    <property type="entry name" value="Ribosomal_S3_C_sf"/>
</dbReference>
<feature type="transmembrane region" description="Helical" evidence="4">
    <location>
        <begin position="99"/>
        <end position="123"/>
    </location>
</feature>
<dbReference type="GO" id="GO:0005840">
    <property type="term" value="C:ribosome"/>
    <property type="evidence" value="ECO:0007669"/>
    <property type="project" value="UniProtKB-KW"/>
</dbReference>
<evidence type="ECO:0000256" key="3">
    <source>
        <dbReference type="ARBA" id="ARBA00023274"/>
    </source>
</evidence>
<evidence type="ECO:0000313" key="5">
    <source>
        <dbReference type="EMBL" id="ANH09497.1"/>
    </source>
</evidence>
<evidence type="ECO:0000256" key="2">
    <source>
        <dbReference type="ARBA" id="ARBA00022980"/>
    </source>
</evidence>
<sequence>MPRKINPTSFRLGILQVWSTFFQNYGNSLNNYVQFLTLKFNIQQFFFNFYQYSKFLIFNSNLQLNKSFIFFNFYSPHFIINKNLVCKILPSFLDTHFLFRFYVIPYFFFLNLNLLISYIQFLFNKSINLLKIIRDITLIFFNNIGLKRIILSKNGPLVITLIGFKIYLSGRFDNSRNQMAKCVFKHIGVTPTSSLKHYVEFKYFKINSKLGIIGLQIWIFYTIE</sequence>